<evidence type="ECO:0000256" key="1">
    <source>
        <dbReference type="ARBA" id="ARBA00009737"/>
    </source>
</evidence>
<reference evidence="2" key="3">
    <citation type="submission" date="2020-06" db="EMBL/GenBank/DDBJ databases">
        <title>Helianthus annuus Genome sequencing and assembly Release 2.</title>
        <authorList>
            <person name="Gouzy J."/>
            <person name="Langlade N."/>
            <person name="Munos S."/>
        </authorList>
    </citation>
    <scope>NUCLEOTIDE SEQUENCE</scope>
    <source>
        <tissue evidence="2">Leaves</tissue>
    </source>
</reference>
<organism evidence="3 4">
    <name type="scientific">Helianthus annuus</name>
    <name type="common">Common sunflower</name>
    <dbReference type="NCBI Taxonomy" id="4232"/>
    <lineage>
        <taxon>Eukaryota</taxon>
        <taxon>Viridiplantae</taxon>
        <taxon>Streptophyta</taxon>
        <taxon>Embryophyta</taxon>
        <taxon>Tracheophyta</taxon>
        <taxon>Spermatophyta</taxon>
        <taxon>Magnoliopsida</taxon>
        <taxon>eudicotyledons</taxon>
        <taxon>Gunneridae</taxon>
        <taxon>Pentapetalae</taxon>
        <taxon>asterids</taxon>
        <taxon>campanulids</taxon>
        <taxon>Asterales</taxon>
        <taxon>Asteraceae</taxon>
        <taxon>Asteroideae</taxon>
        <taxon>Heliantheae alliance</taxon>
        <taxon>Heliantheae</taxon>
        <taxon>Helianthus</taxon>
    </lineage>
</organism>
<dbReference type="Gramene" id="mRNA:HanXRQr2_Chr08g0319491">
    <property type="protein sequence ID" value="mRNA:HanXRQr2_Chr08g0319491"/>
    <property type="gene ID" value="HanXRQr2_Chr08g0319491"/>
</dbReference>
<dbReference type="GO" id="GO:0003746">
    <property type="term" value="F:translation elongation factor activity"/>
    <property type="evidence" value="ECO:0007669"/>
    <property type="project" value="UniProtKB-KW"/>
</dbReference>
<keyword evidence="3" id="KW-0251">Elongation factor</keyword>
<dbReference type="EMBL" id="CM007897">
    <property type="protein sequence ID" value="OTG17050.1"/>
    <property type="molecule type" value="Genomic_DNA"/>
</dbReference>
<dbReference type="OMA" id="PIDEMKA"/>
<keyword evidence="3" id="KW-0648">Protein biosynthesis</keyword>
<dbReference type="Proteomes" id="UP000215914">
    <property type="component" value="Chromosome 8"/>
</dbReference>
<dbReference type="EMBL" id="MNCJ02000323">
    <property type="protein sequence ID" value="KAF5793706.1"/>
    <property type="molecule type" value="Genomic_DNA"/>
</dbReference>
<reference evidence="2 4" key="1">
    <citation type="journal article" date="2017" name="Nature">
        <title>The sunflower genome provides insights into oil metabolism, flowering and Asterid evolution.</title>
        <authorList>
            <person name="Badouin H."/>
            <person name="Gouzy J."/>
            <person name="Grassa C.J."/>
            <person name="Murat F."/>
            <person name="Staton S.E."/>
            <person name="Cottret L."/>
            <person name="Lelandais-Briere C."/>
            <person name="Owens G.L."/>
            <person name="Carrere S."/>
            <person name="Mayjonade B."/>
            <person name="Legrand L."/>
            <person name="Gill N."/>
            <person name="Kane N.C."/>
            <person name="Bowers J.E."/>
            <person name="Hubner S."/>
            <person name="Bellec A."/>
            <person name="Berard A."/>
            <person name="Berges H."/>
            <person name="Blanchet N."/>
            <person name="Boniface M.C."/>
            <person name="Brunel D."/>
            <person name="Catrice O."/>
            <person name="Chaidir N."/>
            <person name="Claudel C."/>
            <person name="Donnadieu C."/>
            <person name="Faraut T."/>
            <person name="Fievet G."/>
            <person name="Helmstetter N."/>
            <person name="King M."/>
            <person name="Knapp S.J."/>
            <person name="Lai Z."/>
            <person name="Le Paslier M.C."/>
            <person name="Lippi Y."/>
            <person name="Lorenzon L."/>
            <person name="Mandel J.R."/>
            <person name="Marage G."/>
            <person name="Marchand G."/>
            <person name="Marquand E."/>
            <person name="Bret-Mestries E."/>
            <person name="Morien E."/>
            <person name="Nambeesan S."/>
            <person name="Nguyen T."/>
            <person name="Pegot-Espagnet P."/>
            <person name="Pouilly N."/>
            <person name="Raftis F."/>
            <person name="Sallet E."/>
            <person name="Schiex T."/>
            <person name="Thomas J."/>
            <person name="Vandecasteele C."/>
            <person name="Vares D."/>
            <person name="Vear F."/>
            <person name="Vautrin S."/>
            <person name="Crespi M."/>
            <person name="Mangin B."/>
            <person name="Burke J.M."/>
            <person name="Salse J."/>
            <person name="Munos S."/>
            <person name="Vincourt P."/>
            <person name="Rieseberg L.H."/>
            <person name="Langlade N.B."/>
        </authorList>
    </citation>
    <scope>NUCLEOTIDE SEQUENCE [LARGE SCALE GENOMIC DNA]</scope>
    <source>
        <strain evidence="4">cv. SF193</strain>
        <tissue evidence="2">Leaves</tissue>
    </source>
</reference>
<evidence type="ECO:0000313" key="2">
    <source>
        <dbReference type="EMBL" id="KAF5793706.1"/>
    </source>
</evidence>
<gene>
    <name evidence="3" type="ORF">HannXRQ_Chr08g0207791</name>
    <name evidence="2" type="ORF">HanXRQr2_Chr08g0319491</name>
</gene>
<dbReference type="STRING" id="4232.A0A251U123"/>
<sequence>MASNEIESEQSSTGLKYLWLFKKIVARSLLLLLNVYEYAKENSVDFKATIVAAEDLVVFTFGPLYQKLTSLPEDIMEFVDDTFDKYASSRAKEFVTKYNTLIYTTKPIVKKQVIATQTIISPILTTTIFLLKTTKYLLRNITPKPEPLFGKKDQTPLQNSLDAAKSLVPDLANQAVDATKSLVGGLPLVGNVAQSLTTNPTDLANQIADTTNSLLKENPILEAVSSAAESSGNATKSLFGGLPLVGDVAQTLTNPTNLANQIADTTSSLVKENPILEAVSSAAESSSKTTKSLFGGLPTNPLDLANQITNTANSLVKDNPILDAVNSAAQNTLDTATSIVGDLPIVGDIAQSLPTNPADLANQVLNTTTSLVNDNPLSGAINSAAENIGNIGNNTAATGTKAALQAAYTTMKLAMIPVIAQLWYELMNKYPTLAQLSEFILPVVEVMCELYNKAVAFMDGKGYSIAGYLPLVPIDEMKAAYKLVKTSKDGLAAVGDLVGIDANKGLSAVGDILGVNKDK</sequence>
<dbReference type="InterPro" id="IPR008802">
    <property type="entry name" value="REF"/>
</dbReference>
<dbReference type="PANTHER" id="PTHR33732">
    <property type="entry name" value="REF/SRPP-LIKE PROTEIN OS05G0151300/LOC_OS05G05940"/>
    <property type="match status" value="1"/>
</dbReference>
<dbReference type="PANTHER" id="PTHR33732:SF3">
    <property type="entry name" value="OS07G0671800 PROTEIN"/>
    <property type="match status" value="1"/>
</dbReference>
<dbReference type="InParanoid" id="A0A251U123"/>
<evidence type="ECO:0000313" key="4">
    <source>
        <dbReference type="Proteomes" id="UP000215914"/>
    </source>
</evidence>
<name>A0A251U123_HELAN</name>
<proteinExistence type="inferred from homology"/>
<comment type="similarity">
    <text evidence="1">Belongs to the REF/SRPP family.</text>
</comment>
<dbReference type="AlphaFoldDB" id="A0A251U123"/>
<keyword evidence="4" id="KW-1185">Reference proteome</keyword>
<dbReference type="OrthoDB" id="1901372at2759"/>
<protein>
    <submittedName>
        <fullName evidence="2 3">Rubber elongation factor</fullName>
    </submittedName>
</protein>
<evidence type="ECO:0000313" key="3">
    <source>
        <dbReference type="EMBL" id="OTG17050.1"/>
    </source>
</evidence>
<dbReference type="Pfam" id="PF05755">
    <property type="entry name" value="REF"/>
    <property type="match status" value="2"/>
</dbReference>
<reference evidence="3" key="2">
    <citation type="submission" date="2017-02" db="EMBL/GenBank/DDBJ databases">
        <title>Sunflower complete genome.</title>
        <authorList>
            <person name="Langlade N."/>
            <person name="Munos S."/>
        </authorList>
    </citation>
    <scope>NUCLEOTIDE SEQUENCE [LARGE SCALE GENOMIC DNA]</scope>
    <source>
        <tissue evidence="3">Leaves</tissue>
    </source>
</reference>
<accession>A0A251U123</accession>